<accession>A0A914VNW0</accession>
<organism evidence="2 3">
    <name type="scientific">Plectus sambesii</name>
    <dbReference type="NCBI Taxonomy" id="2011161"/>
    <lineage>
        <taxon>Eukaryota</taxon>
        <taxon>Metazoa</taxon>
        <taxon>Ecdysozoa</taxon>
        <taxon>Nematoda</taxon>
        <taxon>Chromadorea</taxon>
        <taxon>Plectida</taxon>
        <taxon>Plectina</taxon>
        <taxon>Plectoidea</taxon>
        <taxon>Plectidae</taxon>
        <taxon>Plectus</taxon>
    </lineage>
</organism>
<name>A0A914VNW0_9BILA</name>
<keyword evidence="2" id="KW-1185">Reference proteome</keyword>
<evidence type="ECO:0000313" key="2">
    <source>
        <dbReference type="Proteomes" id="UP000887566"/>
    </source>
</evidence>
<feature type="region of interest" description="Disordered" evidence="1">
    <location>
        <begin position="1"/>
        <end position="64"/>
    </location>
</feature>
<evidence type="ECO:0000313" key="3">
    <source>
        <dbReference type="WBParaSite" id="PSAMB.scaffold22939size463.g38760.t1"/>
    </source>
</evidence>
<evidence type="ECO:0000256" key="1">
    <source>
        <dbReference type="SAM" id="MobiDB-lite"/>
    </source>
</evidence>
<sequence>GKKERPNVLQPVKRRQELRPKVTTQWTVSDSSSDEDSLLCGASDKGTPPRRSSDKQKPSTRNGQ</sequence>
<protein>
    <submittedName>
        <fullName evidence="3">Uncharacterized protein</fullName>
    </submittedName>
</protein>
<dbReference type="AlphaFoldDB" id="A0A914VNW0"/>
<reference evidence="3" key="1">
    <citation type="submission" date="2022-11" db="UniProtKB">
        <authorList>
            <consortium name="WormBaseParasite"/>
        </authorList>
    </citation>
    <scope>IDENTIFICATION</scope>
</reference>
<dbReference type="WBParaSite" id="PSAMB.scaffold22939size463.g38760.t1">
    <property type="protein sequence ID" value="PSAMB.scaffold22939size463.g38760.t1"/>
    <property type="gene ID" value="PSAMB.scaffold22939size463.g38760"/>
</dbReference>
<dbReference type="Proteomes" id="UP000887566">
    <property type="component" value="Unplaced"/>
</dbReference>
<proteinExistence type="predicted"/>